<protein>
    <submittedName>
        <fullName evidence="7">Sigma-70 family RNA polymerase sigma factor</fullName>
    </submittedName>
</protein>
<dbReference type="InterPro" id="IPR036388">
    <property type="entry name" value="WH-like_DNA-bd_sf"/>
</dbReference>
<evidence type="ECO:0000256" key="4">
    <source>
        <dbReference type="ARBA" id="ARBA00023163"/>
    </source>
</evidence>
<evidence type="ECO:0000256" key="1">
    <source>
        <dbReference type="ARBA" id="ARBA00010641"/>
    </source>
</evidence>
<keyword evidence="4" id="KW-0804">Transcription</keyword>
<evidence type="ECO:0000259" key="6">
    <source>
        <dbReference type="Pfam" id="PF08281"/>
    </source>
</evidence>
<dbReference type="RefSeq" id="WP_173073986.1">
    <property type="nucleotide sequence ID" value="NZ_CP041345.1"/>
</dbReference>
<proteinExistence type="inferred from homology"/>
<sequence length="187" mass="21954">MDEKELINRIIEHNDHQAYKILVDKYKRMVISTCQAFSGNYHDAEDIAQDVFVELYESLHHFRHDSKLSTWLYRISVNKSLNFIRRKKRMSLFDVLSASKDKTEQPIDNLAGLDEPNLNIEKKEQQRALRKAISKLPENQRIAIVLSTYHELSYKEIAEVMETSVSSVESLLFRARNNLRKIMVKSN</sequence>
<dbReference type="EMBL" id="CP041345">
    <property type="protein sequence ID" value="QKG79841.1"/>
    <property type="molecule type" value="Genomic_DNA"/>
</dbReference>
<dbReference type="InterPro" id="IPR013249">
    <property type="entry name" value="RNA_pol_sigma70_r4_t2"/>
</dbReference>
<dbReference type="SUPFAM" id="SSF88659">
    <property type="entry name" value="Sigma3 and sigma4 domains of RNA polymerase sigma factors"/>
    <property type="match status" value="1"/>
</dbReference>
<dbReference type="KEGG" id="ttz:FHG85_06060"/>
<dbReference type="Pfam" id="PF04542">
    <property type="entry name" value="Sigma70_r2"/>
    <property type="match status" value="1"/>
</dbReference>
<dbReference type="NCBIfam" id="TIGR02937">
    <property type="entry name" value="sigma70-ECF"/>
    <property type="match status" value="1"/>
</dbReference>
<dbReference type="CDD" id="cd06171">
    <property type="entry name" value="Sigma70_r4"/>
    <property type="match status" value="1"/>
</dbReference>
<dbReference type="Gene3D" id="1.10.1740.10">
    <property type="match status" value="1"/>
</dbReference>
<name>A0A7D4BRS3_9BACT</name>
<evidence type="ECO:0000259" key="5">
    <source>
        <dbReference type="Pfam" id="PF04542"/>
    </source>
</evidence>
<dbReference type="InterPro" id="IPR039425">
    <property type="entry name" value="RNA_pol_sigma-70-like"/>
</dbReference>
<dbReference type="Proteomes" id="UP000500961">
    <property type="component" value="Chromosome"/>
</dbReference>
<comment type="similarity">
    <text evidence="1">Belongs to the sigma-70 factor family. ECF subfamily.</text>
</comment>
<dbReference type="PANTHER" id="PTHR43133:SF51">
    <property type="entry name" value="RNA POLYMERASE SIGMA FACTOR"/>
    <property type="match status" value="1"/>
</dbReference>
<dbReference type="InterPro" id="IPR013324">
    <property type="entry name" value="RNA_pol_sigma_r3/r4-like"/>
</dbReference>
<dbReference type="Pfam" id="PF08281">
    <property type="entry name" value="Sigma70_r4_2"/>
    <property type="match status" value="1"/>
</dbReference>
<accession>A0A7D4BRS3</accession>
<dbReference type="GO" id="GO:0003677">
    <property type="term" value="F:DNA binding"/>
    <property type="evidence" value="ECO:0007669"/>
    <property type="project" value="InterPro"/>
</dbReference>
<dbReference type="AlphaFoldDB" id="A0A7D4BRS3"/>
<feature type="domain" description="RNA polymerase sigma factor 70 region 4 type 2" evidence="6">
    <location>
        <begin position="127"/>
        <end position="178"/>
    </location>
</feature>
<feature type="domain" description="RNA polymerase sigma-70 region 2" evidence="5">
    <location>
        <begin position="22"/>
        <end position="89"/>
    </location>
</feature>
<evidence type="ECO:0000313" key="7">
    <source>
        <dbReference type="EMBL" id="QKG79841.1"/>
    </source>
</evidence>
<keyword evidence="2" id="KW-0805">Transcription regulation</keyword>
<organism evidence="7 8">
    <name type="scientific">Tenuifilum thalassicum</name>
    <dbReference type="NCBI Taxonomy" id="2590900"/>
    <lineage>
        <taxon>Bacteria</taxon>
        <taxon>Pseudomonadati</taxon>
        <taxon>Bacteroidota</taxon>
        <taxon>Bacteroidia</taxon>
        <taxon>Bacteroidales</taxon>
        <taxon>Tenuifilaceae</taxon>
        <taxon>Tenuifilum</taxon>
    </lineage>
</organism>
<dbReference type="InterPro" id="IPR014284">
    <property type="entry name" value="RNA_pol_sigma-70_dom"/>
</dbReference>
<keyword evidence="8" id="KW-1185">Reference proteome</keyword>
<gene>
    <name evidence="7" type="ORF">FHG85_06060</name>
</gene>
<dbReference type="PANTHER" id="PTHR43133">
    <property type="entry name" value="RNA POLYMERASE ECF-TYPE SIGMA FACTO"/>
    <property type="match status" value="1"/>
</dbReference>
<dbReference type="InterPro" id="IPR013325">
    <property type="entry name" value="RNA_pol_sigma_r2"/>
</dbReference>
<reference evidence="7 8" key="1">
    <citation type="submission" date="2019-07" db="EMBL/GenBank/DDBJ databases">
        <title>Thalassofilum flectens gen. nov., sp. nov., a novel moderate thermophilic anaerobe from a shallow sea hot spring in Kunashir Island (Russia), representing a new family in the order Bacteroidales, and proposal of Thalassofilacea fam. nov.</title>
        <authorList>
            <person name="Kochetkova T.V."/>
            <person name="Podosokorskaya O.A."/>
            <person name="Novikov A."/>
            <person name="Elcheninov A.G."/>
            <person name="Toshchakov S.V."/>
            <person name="Kublanov I.V."/>
        </authorList>
    </citation>
    <scope>NUCLEOTIDE SEQUENCE [LARGE SCALE GENOMIC DNA]</scope>
    <source>
        <strain evidence="7 8">38-H</strain>
    </source>
</reference>
<dbReference type="GO" id="GO:0016987">
    <property type="term" value="F:sigma factor activity"/>
    <property type="evidence" value="ECO:0007669"/>
    <property type="project" value="UniProtKB-KW"/>
</dbReference>
<evidence type="ECO:0000313" key="8">
    <source>
        <dbReference type="Proteomes" id="UP000500961"/>
    </source>
</evidence>
<evidence type="ECO:0000256" key="2">
    <source>
        <dbReference type="ARBA" id="ARBA00023015"/>
    </source>
</evidence>
<dbReference type="InterPro" id="IPR007627">
    <property type="entry name" value="RNA_pol_sigma70_r2"/>
</dbReference>
<dbReference type="SUPFAM" id="SSF88946">
    <property type="entry name" value="Sigma2 domain of RNA polymerase sigma factors"/>
    <property type="match status" value="1"/>
</dbReference>
<dbReference type="GO" id="GO:0006352">
    <property type="term" value="P:DNA-templated transcription initiation"/>
    <property type="evidence" value="ECO:0007669"/>
    <property type="project" value="InterPro"/>
</dbReference>
<dbReference type="Gene3D" id="1.10.10.10">
    <property type="entry name" value="Winged helix-like DNA-binding domain superfamily/Winged helix DNA-binding domain"/>
    <property type="match status" value="1"/>
</dbReference>
<evidence type="ECO:0000256" key="3">
    <source>
        <dbReference type="ARBA" id="ARBA00023082"/>
    </source>
</evidence>
<keyword evidence="3" id="KW-0731">Sigma factor</keyword>